<dbReference type="Gene3D" id="3.40.30.10">
    <property type="entry name" value="Glutaredoxin"/>
    <property type="match status" value="1"/>
</dbReference>
<name>A0A7N8WWT0_9TELE</name>
<dbReference type="AlphaFoldDB" id="A0A7N8WWT0"/>
<sequence>MILQKREVSKKEDEFRALLKEAGDKLVVVDFSATWCGPCKKIAPEYEVKAHLSVVNLTLPLFSLQDVSTDCGISCMPTFHFYKNGKKVDEFSGANLTTLIEKLEKLRS</sequence>
<feature type="domain" description="Thioredoxin" evidence="3">
    <location>
        <begin position="1"/>
        <end position="108"/>
    </location>
</feature>
<reference evidence="4" key="1">
    <citation type="submission" date="2025-08" db="UniProtKB">
        <authorList>
            <consortium name="Ensembl"/>
        </authorList>
    </citation>
    <scope>IDENTIFICATION</scope>
</reference>
<dbReference type="GeneTree" id="ENSGT00940000163988"/>
<dbReference type="Ensembl" id="ENSMAMT00000037463.1">
    <property type="protein sequence ID" value="ENSMAMP00000042373.1"/>
    <property type="gene ID" value="ENSMAMG00000015530.2"/>
</dbReference>
<dbReference type="PROSITE" id="PS00194">
    <property type="entry name" value="THIOREDOXIN_1"/>
    <property type="match status" value="1"/>
</dbReference>
<dbReference type="Proteomes" id="UP000261640">
    <property type="component" value="Unplaced"/>
</dbReference>
<dbReference type="Pfam" id="PF00085">
    <property type="entry name" value="Thioredoxin"/>
    <property type="match status" value="1"/>
</dbReference>
<protein>
    <submittedName>
        <fullName evidence="4">Thioredoxin</fullName>
    </submittedName>
</protein>
<accession>A0A7N8WWT0</accession>
<keyword evidence="5" id="KW-1185">Reference proteome</keyword>
<evidence type="ECO:0000256" key="2">
    <source>
        <dbReference type="ARBA" id="ARBA00023284"/>
    </source>
</evidence>
<dbReference type="InterPro" id="IPR036249">
    <property type="entry name" value="Thioredoxin-like_sf"/>
</dbReference>
<evidence type="ECO:0000313" key="4">
    <source>
        <dbReference type="Ensembl" id="ENSMAMP00000042373.1"/>
    </source>
</evidence>
<proteinExistence type="predicted"/>
<evidence type="ECO:0000256" key="1">
    <source>
        <dbReference type="ARBA" id="ARBA00023157"/>
    </source>
</evidence>
<dbReference type="PRINTS" id="PR00421">
    <property type="entry name" value="THIOREDOXIN"/>
</dbReference>
<dbReference type="InterPro" id="IPR017937">
    <property type="entry name" value="Thioredoxin_CS"/>
</dbReference>
<keyword evidence="2" id="KW-0676">Redox-active center</keyword>
<evidence type="ECO:0000259" key="3">
    <source>
        <dbReference type="PROSITE" id="PS51352"/>
    </source>
</evidence>
<dbReference type="PROSITE" id="PS51352">
    <property type="entry name" value="THIOREDOXIN_2"/>
    <property type="match status" value="1"/>
</dbReference>
<reference evidence="4" key="2">
    <citation type="submission" date="2025-09" db="UniProtKB">
        <authorList>
            <consortium name="Ensembl"/>
        </authorList>
    </citation>
    <scope>IDENTIFICATION</scope>
</reference>
<keyword evidence="1" id="KW-1015">Disulfide bond</keyword>
<dbReference type="InterPro" id="IPR013766">
    <property type="entry name" value="Thioredoxin_domain"/>
</dbReference>
<dbReference type="CDD" id="cd02947">
    <property type="entry name" value="TRX_family"/>
    <property type="match status" value="1"/>
</dbReference>
<dbReference type="PANTHER" id="PTHR46115">
    <property type="entry name" value="THIOREDOXIN-LIKE PROTEIN 1"/>
    <property type="match status" value="1"/>
</dbReference>
<dbReference type="SUPFAM" id="SSF52833">
    <property type="entry name" value="Thioredoxin-like"/>
    <property type="match status" value="1"/>
</dbReference>
<organism evidence="4 5">
    <name type="scientific">Mastacembelus armatus</name>
    <name type="common">zig-zag eel</name>
    <dbReference type="NCBI Taxonomy" id="205130"/>
    <lineage>
        <taxon>Eukaryota</taxon>
        <taxon>Metazoa</taxon>
        <taxon>Chordata</taxon>
        <taxon>Craniata</taxon>
        <taxon>Vertebrata</taxon>
        <taxon>Euteleostomi</taxon>
        <taxon>Actinopterygii</taxon>
        <taxon>Neopterygii</taxon>
        <taxon>Teleostei</taxon>
        <taxon>Neoteleostei</taxon>
        <taxon>Acanthomorphata</taxon>
        <taxon>Anabantaria</taxon>
        <taxon>Synbranchiformes</taxon>
        <taxon>Mastacembelidae</taxon>
        <taxon>Mastacembelus</taxon>
    </lineage>
</organism>
<evidence type="ECO:0000313" key="5">
    <source>
        <dbReference type="Proteomes" id="UP000261640"/>
    </source>
</evidence>